<evidence type="ECO:0000313" key="3">
    <source>
        <dbReference type="EMBL" id="CAD8074536.1"/>
    </source>
</evidence>
<keyword evidence="4" id="KW-1185">Reference proteome</keyword>
<sequence length="224" mass="25610">MILILFYGFLVISYCQECTTTIKGIFSKQIYEFERSINQIRNEVAQARQQNHLGQFEYAANMQITTWSIGLSRGAQNCAERCPDSLSTCKNLKGDFGVLFYSRMVQSSGVEWNPQEIVKKWMQDSQNAEQLLVATISQFGCGRAIKKSVDKYMEYVVCFFDQAPIDGKTPYIVANEKTIAKACRFGRSNQYSGLCASSYNKMLIMNPEHSTRIFESLDQQQQKQ</sequence>
<dbReference type="Proteomes" id="UP000692954">
    <property type="component" value="Unassembled WGS sequence"/>
</dbReference>
<evidence type="ECO:0000256" key="1">
    <source>
        <dbReference type="SAM" id="SignalP"/>
    </source>
</evidence>
<evidence type="ECO:0000259" key="2">
    <source>
        <dbReference type="Pfam" id="PF00188"/>
    </source>
</evidence>
<dbReference type="CDD" id="cd05380">
    <property type="entry name" value="CAP_euk"/>
    <property type="match status" value="1"/>
</dbReference>
<comment type="caution">
    <text evidence="3">The sequence shown here is derived from an EMBL/GenBank/DDBJ whole genome shotgun (WGS) entry which is preliminary data.</text>
</comment>
<dbReference type="EMBL" id="CAJJDN010000032">
    <property type="protein sequence ID" value="CAD8074536.1"/>
    <property type="molecule type" value="Genomic_DNA"/>
</dbReference>
<feature type="signal peptide" evidence="1">
    <location>
        <begin position="1"/>
        <end position="15"/>
    </location>
</feature>
<dbReference type="Pfam" id="PF00188">
    <property type="entry name" value="CAP"/>
    <property type="match status" value="1"/>
</dbReference>
<name>A0A8S1MD71_9CILI</name>
<gene>
    <name evidence="3" type="ORF">PSON_ATCC_30995.1.T0320149</name>
</gene>
<dbReference type="OrthoDB" id="283255at2759"/>
<feature type="chain" id="PRO_5035869523" description="SCP domain-containing protein" evidence="1">
    <location>
        <begin position="16"/>
        <end position="224"/>
    </location>
</feature>
<keyword evidence="1" id="KW-0732">Signal</keyword>
<organism evidence="3 4">
    <name type="scientific">Paramecium sonneborni</name>
    <dbReference type="NCBI Taxonomy" id="65129"/>
    <lineage>
        <taxon>Eukaryota</taxon>
        <taxon>Sar</taxon>
        <taxon>Alveolata</taxon>
        <taxon>Ciliophora</taxon>
        <taxon>Intramacronucleata</taxon>
        <taxon>Oligohymenophorea</taxon>
        <taxon>Peniculida</taxon>
        <taxon>Parameciidae</taxon>
        <taxon>Paramecium</taxon>
    </lineage>
</organism>
<accession>A0A8S1MD71</accession>
<evidence type="ECO:0000313" key="4">
    <source>
        <dbReference type="Proteomes" id="UP000692954"/>
    </source>
</evidence>
<dbReference type="AlphaFoldDB" id="A0A8S1MD71"/>
<reference evidence="3" key="1">
    <citation type="submission" date="2021-01" db="EMBL/GenBank/DDBJ databases">
        <authorList>
            <consortium name="Genoscope - CEA"/>
            <person name="William W."/>
        </authorList>
    </citation>
    <scope>NUCLEOTIDE SEQUENCE</scope>
</reference>
<dbReference type="InterPro" id="IPR014044">
    <property type="entry name" value="CAP_dom"/>
</dbReference>
<protein>
    <recommendedName>
        <fullName evidence="2">SCP domain-containing protein</fullName>
    </recommendedName>
</protein>
<feature type="domain" description="SCP" evidence="2">
    <location>
        <begin position="37"/>
        <end position="158"/>
    </location>
</feature>
<proteinExistence type="predicted"/>